<name>A0ABN7S341_OIKDI</name>
<protein>
    <submittedName>
        <fullName evidence="2">Oidioi.mRNA.OKI2018_I69.PAR.g11562.t1.cds</fullName>
    </submittedName>
</protein>
<proteinExistence type="predicted"/>
<keyword evidence="1" id="KW-0812">Transmembrane</keyword>
<feature type="transmembrane region" description="Helical" evidence="1">
    <location>
        <begin position="168"/>
        <end position="194"/>
    </location>
</feature>
<feature type="transmembrane region" description="Helical" evidence="1">
    <location>
        <begin position="319"/>
        <end position="342"/>
    </location>
</feature>
<dbReference type="Proteomes" id="UP001158576">
    <property type="component" value="Chromosome PAR"/>
</dbReference>
<gene>
    <name evidence="2" type="ORF">OKIOD_LOCUS3120</name>
</gene>
<feature type="transmembrane region" description="Helical" evidence="1">
    <location>
        <begin position="135"/>
        <end position="156"/>
    </location>
</feature>
<sequence>MKLGFLTLAAVAYGARTPESQLASVKEQVTELVGAFTGLGSKQDKIAKKKKKQLEKTMDTLSAAVKKCTMEEVDLPADDTERSTDPCKAAGAIKRKITNVASAYIADCKPSMSERIVSRMMSVEKGVYNAMITTWFWVVMNKGLLIAFFGLGAMKGKRNVGSVYGRNALIPFTAAINFSTQVMVLYVHYAYAFWDGYYYWDLYYKCDSTCYNIRKASFGLAIVSLILSVVVIIDLIVASCQEPEPIPPPQNAVVPITVPTLVQQPVPVNPYPPSYQESSMQKAPYQAPVYTPTQPVIVPTTQYSVQPVPQDDPNTGRDLFNYGHIALMVLNAAFCAMIIGFLSGCLSY</sequence>
<keyword evidence="3" id="KW-1185">Reference proteome</keyword>
<dbReference type="EMBL" id="OU015568">
    <property type="protein sequence ID" value="CAG5087518.1"/>
    <property type="molecule type" value="Genomic_DNA"/>
</dbReference>
<reference evidence="2 3" key="1">
    <citation type="submission" date="2021-04" db="EMBL/GenBank/DDBJ databases">
        <authorList>
            <person name="Bliznina A."/>
        </authorList>
    </citation>
    <scope>NUCLEOTIDE SEQUENCE [LARGE SCALE GENOMIC DNA]</scope>
</reference>
<keyword evidence="1" id="KW-1133">Transmembrane helix</keyword>
<evidence type="ECO:0000256" key="1">
    <source>
        <dbReference type="SAM" id="Phobius"/>
    </source>
</evidence>
<organism evidence="2 3">
    <name type="scientific">Oikopleura dioica</name>
    <name type="common">Tunicate</name>
    <dbReference type="NCBI Taxonomy" id="34765"/>
    <lineage>
        <taxon>Eukaryota</taxon>
        <taxon>Metazoa</taxon>
        <taxon>Chordata</taxon>
        <taxon>Tunicata</taxon>
        <taxon>Appendicularia</taxon>
        <taxon>Copelata</taxon>
        <taxon>Oikopleuridae</taxon>
        <taxon>Oikopleura</taxon>
    </lineage>
</organism>
<evidence type="ECO:0000313" key="2">
    <source>
        <dbReference type="EMBL" id="CAG5087518.1"/>
    </source>
</evidence>
<evidence type="ECO:0000313" key="3">
    <source>
        <dbReference type="Proteomes" id="UP001158576"/>
    </source>
</evidence>
<feature type="transmembrane region" description="Helical" evidence="1">
    <location>
        <begin position="218"/>
        <end position="237"/>
    </location>
</feature>
<accession>A0ABN7S341</accession>
<keyword evidence="1" id="KW-0472">Membrane</keyword>